<sequence>MPLTASICLKSMTDIDFRWWFNYYVTSKTT</sequence>
<keyword evidence="2" id="KW-1185">Reference proteome</keyword>
<proteinExistence type="predicted"/>
<reference evidence="1 2" key="1">
    <citation type="submission" date="2019-01" db="EMBL/GenBank/DDBJ databases">
        <title>Complete genome sequence of Pantoea phage vB_PagM_LIET2.</title>
        <authorList>
            <person name="Truncaite L."/>
            <person name="Simoliuniene M."/>
            <person name="Kazlauskas D."/>
            <person name="Meskys R."/>
            <person name="Simoliunas E."/>
        </authorList>
    </citation>
    <scope>NUCLEOTIDE SEQUENCE [LARGE SCALE GENOMIC DNA]</scope>
</reference>
<dbReference type="Proteomes" id="UP000289486">
    <property type="component" value="Segment"/>
</dbReference>
<evidence type="ECO:0000313" key="1">
    <source>
        <dbReference type="EMBL" id="QAX92375.1"/>
    </source>
</evidence>
<dbReference type="EMBL" id="MK388689">
    <property type="protein sequence ID" value="QAX92375.1"/>
    <property type="molecule type" value="Genomic_DNA"/>
</dbReference>
<name>A0A411AWD6_9CAUD</name>
<organism evidence="1 2">
    <name type="scientific">Pantoea phage vB_PagM_LIET2</name>
    <dbReference type="NCBI Taxonomy" id="2508071"/>
    <lineage>
        <taxon>Viruses</taxon>
        <taxon>Duplodnaviria</taxon>
        <taxon>Heunggongvirae</taxon>
        <taxon>Uroviricota</taxon>
        <taxon>Caudoviricetes</taxon>
        <taxon>Lietduovirus</taxon>
        <taxon>Lietduovirus LIET2</taxon>
    </lineage>
</organism>
<protein>
    <submittedName>
        <fullName evidence="1">Uncharacterized protein</fullName>
    </submittedName>
</protein>
<evidence type="ECO:0000313" key="2">
    <source>
        <dbReference type="Proteomes" id="UP000289486"/>
    </source>
</evidence>
<accession>A0A411AWD6</accession>
<gene>
    <name evidence="1" type="ORF">LIET2_gp123</name>
</gene>